<keyword evidence="2" id="KW-0812">Transmembrane</keyword>
<sequence length="251" mass="26867">MTYPPQQPGPYGQQGPWGQQPQTPLPPQTPPWLTDDGFPSFEPDPRTPRRGRAAALVIVGLLVLAGGGFGVWLLMSRESQGAGSGESDARSVAERYVRDIERTVNTPIADIDIAALEPVTCDGDFTQMEREIADLKEDAPQGESEPSQPRVEIGMKDFQTTGDTASFTLTQSSDLDVKGQNHKMTMAKENGRWTVCGLFDRPSSPSSPPAEPADPADPDTDETITVTATQVVENPDGAPSSGAVPNPIPTR</sequence>
<feature type="compositionally biased region" description="Low complexity" evidence="1">
    <location>
        <begin position="9"/>
        <end position="22"/>
    </location>
</feature>
<keyword evidence="2" id="KW-1133">Transmembrane helix</keyword>
<dbReference type="STRING" id="1912961.BU204_08100"/>
<name>A0A1Q8CUU9_9PSEU</name>
<protein>
    <recommendedName>
        <fullName evidence="5">DUF4878 domain-containing protein</fullName>
    </recommendedName>
</protein>
<evidence type="ECO:0000256" key="2">
    <source>
        <dbReference type="SAM" id="Phobius"/>
    </source>
</evidence>
<gene>
    <name evidence="3" type="ORF">BU204_08100</name>
</gene>
<keyword evidence="2" id="KW-0472">Membrane</keyword>
<evidence type="ECO:0000313" key="3">
    <source>
        <dbReference type="EMBL" id="OLF18094.1"/>
    </source>
</evidence>
<feature type="transmembrane region" description="Helical" evidence="2">
    <location>
        <begin position="53"/>
        <end position="75"/>
    </location>
</feature>
<feature type="region of interest" description="Disordered" evidence="1">
    <location>
        <begin position="1"/>
        <end position="48"/>
    </location>
</feature>
<comment type="caution">
    <text evidence="3">The sequence shown here is derived from an EMBL/GenBank/DDBJ whole genome shotgun (WGS) entry which is preliminary data.</text>
</comment>
<feature type="region of interest" description="Disordered" evidence="1">
    <location>
        <begin position="197"/>
        <end position="251"/>
    </location>
</feature>
<dbReference type="RefSeq" id="WP_075124952.1">
    <property type="nucleotide sequence ID" value="NZ_MSIE01000011.1"/>
</dbReference>
<dbReference type="Proteomes" id="UP000185596">
    <property type="component" value="Unassembled WGS sequence"/>
</dbReference>
<organism evidence="3 4">
    <name type="scientific">Actinophytocola xanthii</name>
    <dbReference type="NCBI Taxonomy" id="1912961"/>
    <lineage>
        <taxon>Bacteria</taxon>
        <taxon>Bacillati</taxon>
        <taxon>Actinomycetota</taxon>
        <taxon>Actinomycetes</taxon>
        <taxon>Pseudonocardiales</taxon>
        <taxon>Pseudonocardiaceae</taxon>
    </lineage>
</organism>
<dbReference type="AlphaFoldDB" id="A0A1Q8CUU9"/>
<reference evidence="3 4" key="1">
    <citation type="submission" date="2016-12" db="EMBL/GenBank/DDBJ databases">
        <title>The draft genome sequence of Actinophytocola sp. 11-183.</title>
        <authorList>
            <person name="Wang W."/>
            <person name="Yuan L."/>
        </authorList>
    </citation>
    <scope>NUCLEOTIDE SEQUENCE [LARGE SCALE GENOMIC DNA]</scope>
    <source>
        <strain evidence="3 4">11-183</strain>
    </source>
</reference>
<keyword evidence="4" id="KW-1185">Reference proteome</keyword>
<evidence type="ECO:0008006" key="5">
    <source>
        <dbReference type="Google" id="ProtNLM"/>
    </source>
</evidence>
<proteinExistence type="predicted"/>
<accession>A0A1Q8CUU9</accession>
<dbReference type="OrthoDB" id="4560080at2"/>
<evidence type="ECO:0000313" key="4">
    <source>
        <dbReference type="Proteomes" id="UP000185596"/>
    </source>
</evidence>
<evidence type="ECO:0000256" key="1">
    <source>
        <dbReference type="SAM" id="MobiDB-lite"/>
    </source>
</evidence>
<dbReference type="EMBL" id="MSIE01000011">
    <property type="protein sequence ID" value="OLF18094.1"/>
    <property type="molecule type" value="Genomic_DNA"/>
</dbReference>